<dbReference type="EMBL" id="HACA01025632">
    <property type="protein sequence ID" value="CDW42993.1"/>
    <property type="molecule type" value="Transcribed_RNA"/>
</dbReference>
<dbReference type="AlphaFoldDB" id="A0A0K2UXK3"/>
<evidence type="ECO:0000313" key="1">
    <source>
        <dbReference type="EMBL" id="CDW42993.1"/>
    </source>
</evidence>
<reference evidence="1" key="1">
    <citation type="submission" date="2014-05" db="EMBL/GenBank/DDBJ databases">
        <authorList>
            <person name="Chronopoulou M."/>
        </authorList>
    </citation>
    <scope>NUCLEOTIDE SEQUENCE</scope>
    <source>
        <tissue evidence="1">Whole organism</tissue>
    </source>
</reference>
<sequence length="44" mass="5141">LLYYFVTLNPKNLVLEALKKKKKITLLLFSDQNDPSHSLTNHKN</sequence>
<feature type="non-terminal residue" evidence="1">
    <location>
        <position position="1"/>
    </location>
</feature>
<protein>
    <submittedName>
        <fullName evidence="1">Uncharacterized protein</fullName>
    </submittedName>
</protein>
<proteinExistence type="predicted"/>
<organism evidence="1">
    <name type="scientific">Lepeophtheirus salmonis</name>
    <name type="common">Salmon louse</name>
    <name type="synonym">Caligus salmonis</name>
    <dbReference type="NCBI Taxonomy" id="72036"/>
    <lineage>
        <taxon>Eukaryota</taxon>
        <taxon>Metazoa</taxon>
        <taxon>Ecdysozoa</taxon>
        <taxon>Arthropoda</taxon>
        <taxon>Crustacea</taxon>
        <taxon>Multicrustacea</taxon>
        <taxon>Hexanauplia</taxon>
        <taxon>Copepoda</taxon>
        <taxon>Siphonostomatoida</taxon>
        <taxon>Caligidae</taxon>
        <taxon>Lepeophtheirus</taxon>
    </lineage>
</organism>
<accession>A0A0K2UXK3</accession>
<name>A0A0K2UXK3_LEPSM</name>